<reference evidence="3 4" key="1">
    <citation type="submission" date="2017-09" db="EMBL/GenBank/DDBJ databases">
        <title>Bacterial strain isolated from the female urinary microbiota.</title>
        <authorList>
            <person name="Thomas-White K."/>
            <person name="Kumar N."/>
            <person name="Forster S."/>
            <person name="Putonti C."/>
            <person name="Lawley T."/>
            <person name="Wolfe A.J."/>
        </authorList>
    </citation>
    <scope>NUCLEOTIDE SEQUENCE [LARGE SCALE GENOMIC DNA]</scope>
    <source>
        <strain evidence="3 4">UMB1301</strain>
    </source>
</reference>
<organism evidence="3 4">
    <name type="scientific">Brevibacterium paucivorans</name>
    <dbReference type="NCBI Taxonomy" id="170994"/>
    <lineage>
        <taxon>Bacteria</taxon>
        <taxon>Bacillati</taxon>
        <taxon>Actinomycetota</taxon>
        <taxon>Actinomycetes</taxon>
        <taxon>Micrococcales</taxon>
        <taxon>Brevibacteriaceae</taxon>
        <taxon>Brevibacterium</taxon>
    </lineage>
</organism>
<dbReference type="OrthoDB" id="4370297at2"/>
<evidence type="ECO:0000259" key="2">
    <source>
        <dbReference type="Pfam" id="PF20789"/>
    </source>
</evidence>
<dbReference type="RefSeq" id="WP_102238276.1">
    <property type="nucleotide sequence ID" value="NZ_PNHK01000001.1"/>
</dbReference>
<dbReference type="SUPFAM" id="SSF54637">
    <property type="entry name" value="Thioesterase/thiol ester dehydrase-isomerase"/>
    <property type="match status" value="2"/>
</dbReference>
<gene>
    <name evidence="3" type="ORF">CJ199_04590</name>
</gene>
<proteinExistence type="predicted"/>
<evidence type="ECO:0000313" key="4">
    <source>
        <dbReference type="Proteomes" id="UP000235598"/>
    </source>
</evidence>
<feature type="domain" description="Acyl-CoA thioesterase-like N-terminal HotDog" evidence="1">
    <location>
        <begin position="28"/>
        <end position="105"/>
    </location>
</feature>
<dbReference type="Proteomes" id="UP000235598">
    <property type="component" value="Unassembled WGS sequence"/>
</dbReference>
<dbReference type="InterPro" id="IPR029069">
    <property type="entry name" value="HotDog_dom_sf"/>
</dbReference>
<dbReference type="InterPro" id="IPR049449">
    <property type="entry name" value="TesB_ACOT8-like_N"/>
</dbReference>
<dbReference type="Pfam" id="PF20789">
    <property type="entry name" value="4HBT_3C"/>
    <property type="match status" value="1"/>
</dbReference>
<dbReference type="InterPro" id="IPR049450">
    <property type="entry name" value="ACOT8-like_C"/>
</dbReference>
<evidence type="ECO:0000313" key="3">
    <source>
        <dbReference type="EMBL" id="PMD06634.1"/>
    </source>
</evidence>
<dbReference type="EMBL" id="PNHK01000001">
    <property type="protein sequence ID" value="PMD06634.1"/>
    <property type="molecule type" value="Genomic_DNA"/>
</dbReference>
<dbReference type="Gene3D" id="2.40.160.210">
    <property type="entry name" value="Acyl-CoA thioesterase, double hotdog domain"/>
    <property type="match status" value="1"/>
</dbReference>
<protein>
    <submittedName>
        <fullName evidence="3">Acyl-CoA thioesterase</fullName>
    </submittedName>
</protein>
<name>A0A2N6VR86_9MICO</name>
<dbReference type="AlphaFoldDB" id="A0A2N6VR86"/>
<feature type="domain" description="Acyl-CoA thioesterase-like C-terminal" evidence="2">
    <location>
        <begin position="127"/>
        <end position="263"/>
    </location>
</feature>
<comment type="caution">
    <text evidence="3">The sequence shown here is derived from an EMBL/GenBank/DDBJ whole genome shotgun (WGS) entry which is preliminary data.</text>
</comment>
<dbReference type="Pfam" id="PF13622">
    <property type="entry name" value="4HBT_3"/>
    <property type="match status" value="1"/>
</dbReference>
<dbReference type="InterPro" id="IPR042171">
    <property type="entry name" value="Acyl-CoA_hotdog"/>
</dbReference>
<evidence type="ECO:0000259" key="1">
    <source>
        <dbReference type="Pfam" id="PF13622"/>
    </source>
</evidence>
<accession>A0A2N6VR86</accession>
<sequence>MTESAFDQAIAVSFDGNRAQASTHPKFHNMVGPFGGITVATICHAVQTHPEAQGRLAAVTTNFTSPVRDGDYELELECVRTNSSNQHWVVKGHQGEDTPLTATVLLVAERGQLRANEIPFPSVAAPDEYPVADGAGRPEWSNNYELRFVEGGWERIKEGPQEDTTSTYWLRHADGRPWDYAALVAASDSFFPRSFLRAGRPLPAGTITITTYVSADAHVLESAGADILCSARAQWFGSGLHDQTAQLWTRSGEVLAVSHQLVYSKL</sequence>